<dbReference type="InterPro" id="IPR021377">
    <property type="entry name" value="DUF3006"/>
</dbReference>
<evidence type="ECO:0000313" key="1">
    <source>
        <dbReference type="EMBL" id="ANU09050.1"/>
    </source>
</evidence>
<dbReference type="EMBL" id="CP016534">
    <property type="protein sequence ID" value="ANU09050.1"/>
    <property type="molecule type" value="Genomic_DNA"/>
</dbReference>
<evidence type="ECO:0000313" key="4">
    <source>
        <dbReference type="Proteomes" id="UP000092661"/>
    </source>
</evidence>
<dbReference type="RefSeq" id="WP_006829383.1">
    <property type="nucleotide sequence ID" value="NZ_AJYB01000018.1"/>
</dbReference>
<evidence type="ECO:0008006" key="5">
    <source>
        <dbReference type="Google" id="ProtNLM"/>
    </source>
</evidence>
<reference evidence="1" key="3">
    <citation type="submission" date="2016-10" db="EMBL/GenBank/DDBJ databases">
        <authorList>
            <person name="See-Too W.S."/>
        </authorList>
    </citation>
    <scope>NUCLEOTIDE SEQUENCE</scope>
    <source>
        <strain evidence="1">DSM 14505</strain>
    </source>
</reference>
<accession>A0A1C7DC24</accession>
<protein>
    <recommendedName>
        <fullName evidence="5">DUF3006 domain-containing protein</fullName>
    </recommendedName>
</protein>
<name>A0A1C7DC24_9BACL</name>
<proteinExistence type="predicted"/>
<evidence type="ECO:0000313" key="3">
    <source>
        <dbReference type="Proteomes" id="UP000004725"/>
    </source>
</evidence>
<reference evidence="2 3" key="1">
    <citation type="journal article" date="2012" name="J. Bacteriol.">
        <title>Genome Sequence of the Antarctic Psychrophile Bacterium Planococcus antarcticus DSM 14505.</title>
        <authorList>
            <person name="Margolles A."/>
            <person name="Gueimonde M."/>
            <person name="Sanchez B."/>
        </authorList>
    </citation>
    <scope>NUCLEOTIDE SEQUENCE [LARGE SCALE GENOMIC DNA]</scope>
    <source>
        <strain evidence="2 3">DSM 14505</strain>
    </source>
</reference>
<keyword evidence="4" id="KW-1185">Reference proteome</keyword>
<dbReference type="Proteomes" id="UP000092661">
    <property type="component" value="Chromosome"/>
</dbReference>
<dbReference type="AlphaFoldDB" id="A0A1C7DC24"/>
<dbReference type="Proteomes" id="UP000004725">
    <property type="component" value="Unassembled WGS sequence"/>
</dbReference>
<dbReference type="Pfam" id="PF11213">
    <property type="entry name" value="DUF3006"/>
    <property type="match status" value="1"/>
</dbReference>
<sequence>MKGILDRIEDGRYAVILVEGEELELVLPANRLPEGSQINAWFIIGAENGQLAVALDEETTRIKSEQAEELMARLRTNKKGSRFKQN</sequence>
<dbReference type="OrthoDB" id="2366034at2"/>
<evidence type="ECO:0000313" key="2">
    <source>
        <dbReference type="EMBL" id="EIM07304.1"/>
    </source>
</evidence>
<organism evidence="2 3">
    <name type="scientific">Planococcus antarcticus DSM 14505</name>
    <dbReference type="NCBI Taxonomy" id="1185653"/>
    <lineage>
        <taxon>Bacteria</taxon>
        <taxon>Bacillati</taxon>
        <taxon>Bacillota</taxon>
        <taxon>Bacilli</taxon>
        <taxon>Bacillales</taxon>
        <taxon>Caryophanaceae</taxon>
        <taxon>Planococcus</taxon>
    </lineage>
</organism>
<dbReference type="eggNOG" id="ENOG5033B8I">
    <property type="taxonomic scope" value="Bacteria"/>
</dbReference>
<reference evidence="4" key="2">
    <citation type="submission" date="2016-07" db="EMBL/GenBank/DDBJ databases">
        <authorList>
            <person name="See-Too W.S."/>
        </authorList>
    </citation>
    <scope>NUCLEOTIDE SEQUENCE [LARGE SCALE GENOMIC DNA]</scope>
    <source>
        <strain evidence="4">DSM 14505</strain>
    </source>
</reference>
<dbReference type="EMBL" id="AJYB01000018">
    <property type="protein sequence ID" value="EIM07304.1"/>
    <property type="molecule type" value="Genomic_DNA"/>
</dbReference>
<gene>
    <name evidence="2" type="ORF">A1A1_06897</name>
    <name evidence="1" type="ORF">BBH88_01215</name>
</gene>
<dbReference type="KEGG" id="pana:BBH88_01215"/>